<dbReference type="OrthoDB" id="6111448at2759"/>
<keyword evidence="2" id="KW-1185">Reference proteome</keyword>
<evidence type="ECO:0000313" key="2">
    <source>
        <dbReference type="Proteomes" id="UP000596742"/>
    </source>
</evidence>
<dbReference type="EMBL" id="UYJE01007515">
    <property type="protein sequence ID" value="VDI55617.1"/>
    <property type="molecule type" value="Genomic_DNA"/>
</dbReference>
<gene>
    <name evidence="1" type="ORF">MGAL_10B067727</name>
</gene>
<accession>A0A8B6FUU1</accession>
<proteinExistence type="predicted"/>
<reference evidence="1" key="1">
    <citation type="submission" date="2018-11" db="EMBL/GenBank/DDBJ databases">
        <authorList>
            <person name="Alioto T."/>
            <person name="Alioto T."/>
        </authorList>
    </citation>
    <scope>NUCLEOTIDE SEQUENCE</scope>
</reference>
<dbReference type="AlphaFoldDB" id="A0A8B6FUU1"/>
<sequence length="99" mass="11791">NGNHGNNQQNDNNYRRTRLRSFCRKSSEENCLPFASPYSCIQEDEPRRAFRELQRNLSLSDHGTQPKKQRIVTNCETVTDYPQRNLLYNFRLRSNQNQL</sequence>
<evidence type="ECO:0000313" key="1">
    <source>
        <dbReference type="EMBL" id="VDI55617.1"/>
    </source>
</evidence>
<dbReference type="Proteomes" id="UP000596742">
    <property type="component" value="Unassembled WGS sequence"/>
</dbReference>
<protein>
    <submittedName>
        <fullName evidence="1">Uncharacterized protein</fullName>
    </submittedName>
</protein>
<comment type="caution">
    <text evidence="1">The sequence shown here is derived from an EMBL/GenBank/DDBJ whole genome shotgun (WGS) entry which is preliminary data.</text>
</comment>
<organism evidence="1 2">
    <name type="scientific">Mytilus galloprovincialis</name>
    <name type="common">Mediterranean mussel</name>
    <dbReference type="NCBI Taxonomy" id="29158"/>
    <lineage>
        <taxon>Eukaryota</taxon>
        <taxon>Metazoa</taxon>
        <taxon>Spiralia</taxon>
        <taxon>Lophotrochozoa</taxon>
        <taxon>Mollusca</taxon>
        <taxon>Bivalvia</taxon>
        <taxon>Autobranchia</taxon>
        <taxon>Pteriomorphia</taxon>
        <taxon>Mytilida</taxon>
        <taxon>Mytiloidea</taxon>
        <taxon>Mytilidae</taxon>
        <taxon>Mytilinae</taxon>
        <taxon>Mytilus</taxon>
    </lineage>
</organism>
<feature type="non-terminal residue" evidence="1">
    <location>
        <position position="99"/>
    </location>
</feature>
<name>A0A8B6FUU1_MYTGA</name>